<sequence>MIAVQFFVEGISDRKFLKDLMKHWYAVELGNDDIEVLEGKDALRSVEKLKRLRPSFETNLKQGVRSIVILDADSDFGNRRDETAELAAEFIFDFYLWPNHTDSGDLESVLEKIYNPSNHDFFDCWRGYESCLLASGKYTTPNRKAKIFAYLESLHGSSKSQKELLKEEKRDFLNEKLWNLDASQPVLLNLKVFLDRFFIG</sequence>
<name>A0A368JTU1_9BACT</name>
<dbReference type="Proteomes" id="UP000253383">
    <property type="component" value="Unassembled WGS sequence"/>
</dbReference>
<gene>
    <name evidence="1" type="ORF">DUE52_04595</name>
</gene>
<dbReference type="EMBL" id="QOWE01000003">
    <property type="protein sequence ID" value="RCR70872.1"/>
    <property type="molecule type" value="Genomic_DNA"/>
</dbReference>
<organism evidence="1 2">
    <name type="scientific">Larkinella punicea</name>
    <dbReference type="NCBI Taxonomy" id="2315727"/>
    <lineage>
        <taxon>Bacteria</taxon>
        <taxon>Pseudomonadati</taxon>
        <taxon>Bacteroidota</taxon>
        <taxon>Cytophagia</taxon>
        <taxon>Cytophagales</taxon>
        <taxon>Spirosomataceae</taxon>
        <taxon>Larkinella</taxon>
    </lineage>
</organism>
<evidence type="ECO:0000313" key="2">
    <source>
        <dbReference type="Proteomes" id="UP000253383"/>
    </source>
</evidence>
<dbReference type="AlphaFoldDB" id="A0A368JTU1"/>
<reference evidence="1 2" key="1">
    <citation type="submission" date="2018-07" db="EMBL/GenBank/DDBJ databases">
        <title>Genome analysis of Larkinella rosea.</title>
        <authorList>
            <person name="Zhou Z."/>
            <person name="Wang G."/>
        </authorList>
    </citation>
    <scope>NUCLEOTIDE SEQUENCE [LARGE SCALE GENOMIC DNA]</scope>
    <source>
        <strain evidence="2">zzj9</strain>
    </source>
</reference>
<keyword evidence="2" id="KW-1185">Reference proteome</keyword>
<evidence type="ECO:0008006" key="3">
    <source>
        <dbReference type="Google" id="ProtNLM"/>
    </source>
</evidence>
<accession>A0A368JTU1</accession>
<dbReference type="OrthoDB" id="980363at2"/>
<proteinExistence type="predicted"/>
<dbReference type="InterPro" id="IPR024508">
    <property type="entry name" value="DUF3226"/>
</dbReference>
<dbReference type="Pfam" id="PF11536">
    <property type="entry name" value="DUF3226"/>
    <property type="match status" value="1"/>
</dbReference>
<dbReference type="RefSeq" id="WP_114404788.1">
    <property type="nucleotide sequence ID" value="NZ_QOWE01000003.1"/>
</dbReference>
<protein>
    <recommendedName>
        <fullName evidence="3">DUF4276 family protein</fullName>
    </recommendedName>
</protein>
<comment type="caution">
    <text evidence="1">The sequence shown here is derived from an EMBL/GenBank/DDBJ whole genome shotgun (WGS) entry which is preliminary data.</text>
</comment>
<evidence type="ECO:0000313" key="1">
    <source>
        <dbReference type="EMBL" id="RCR70872.1"/>
    </source>
</evidence>